<dbReference type="InterPro" id="IPR033752">
    <property type="entry name" value="MetA_family"/>
</dbReference>
<dbReference type="PIRSF" id="PIRSF000450">
    <property type="entry name" value="H_ser_succinyltr"/>
    <property type="match status" value="1"/>
</dbReference>
<dbReference type="PANTHER" id="PTHR20919">
    <property type="entry name" value="HOMOSERINE O-SUCCINYLTRANSFERASE"/>
    <property type="match status" value="1"/>
</dbReference>
<dbReference type="Pfam" id="PF04204">
    <property type="entry name" value="HTS"/>
    <property type="match status" value="1"/>
</dbReference>
<feature type="active site" evidence="5">
    <location>
        <position position="232"/>
    </location>
</feature>
<reference evidence="7 8" key="1">
    <citation type="journal article" date="2016" name="Int. J. Syst. Evol. Microbiol.">
        <title>Paraphotobacterium marinum gen. nov., sp. nov., a member of the family Vibrionaceae, isolated from surface seawater.</title>
        <authorList>
            <person name="Huang Z."/>
            <person name="Dong C."/>
            <person name="Shao Z."/>
        </authorList>
    </citation>
    <scope>NUCLEOTIDE SEQUENCE [LARGE SCALE GENOMIC DNA]</scope>
    <source>
        <strain evidence="7 8">NSCS20N07D</strain>
    </source>
</reference>
<accession>A0A220VC58</accession>
<dbReference type="GO" id="GO:0019281">
    <property type="term" value="P:L-methionine biosynthetic process from homoserine via O-succinyl-L-homoserine and cystathionine"/>
    <property type="evidence" value="ECO:0007669"/>
    <property type="project" value="InterPro"/>
</dbReference>
<protein>
    <recommendedName>
        <fullName evidence="5">Homoserine O-succinyltransferase</fullName>
        <shortName evidence="5">HST</shortName>
        <ecNumber evidence="5">2.3.1.46</ecNumber>
    </recommendedName>
    <alternativeName>
        <fullName evidence="5">Homoserine transsuccinylase</fullName>
        <shortName evidence="5">HTS</shortName>
    </alternativeName>
</protein>
<comment type="pathway">
    <text evidence="5">Amino-acid biosynthesis; L-methionine biosynthesis via de novo pathway; O-succinyl-L-homoserine from L-homoserine: step 1/1.</text>
</comment>
<gene>
    <name evidence="5" type="primary">metAS</name>
    <name evidence="7" type="ORF">CF386_02395</name>
</gene>
<dbReference type="InterPro" id="IPR029062">
    <property type="entry name" value="Class_I_gatase-like"/>
</dbReference>
<feature type="site" description="Important for acyl-CoA specificity" evidence="5">
    <location>
        <position position="107"/>
    </location>
</feature>
<name>A0A220VC58_9GAMM</name>
<comment type="similarity">
    <text evidence="5">Belongs to the MetA family.</text>
</comment>
<dbReference type="PANTHER" id="PTHR20919:SF0">
    <property type="entry name" value="HOMOSERINE O-SUCCINYLTRANSFERASE"/>
    <property type="match status" value="1"/>
</dbReference>
<dbReference type="OrthoDB" id="9772423at2"/>
<dbReference type="EC" id="2.3.1.46" evidence="5"/>
<keyword evidence="8" id="KW-1185">Reference proteome</keyword>
<proteinExistence type="inferred from homology"/>
<evidence type="ECO:0000256" key="2">
    <source>
        <dbReference type="ARBA" id="ARBA00022605"/>
    </source>
</evidence>
<dbReference type="KEGG" id="pmai:CF386_02395"/>
<dbReference type="SUPFAM" id="SSF52317">
    <property type="entry name" value="Class I glutamine amidotransferase-like"/>
    <property type="match status" value="1"/>
</dbReference>
<sequence length="304" mass="35785">MPVKIDQHLPAFKQLESEGIFVMSHNRASNQDIRPMNILILNLMPNKIETEIQILRLLSNTPLQLNIDFLRMENTRTNSHLDKFYKNFSKISNNNYDGMIITGAPLGRISFRDVTYWEEITKIIKWTQQHVTSTLFICWAVQAALNILYGVDKVLNKKKITGVFEHQTLKRFHPLIRGFDQFFNAPHSRFSEFNTKMFEEQNLDVLCHSDEAKVYLACSKNLREVYLTGHPEYDKNTLKEEYLRDLAISSKSIRPSNYFIDSDLNLKPQSWYSHGNLFFMNWLNYCVYQRTPYSLEDVPKGYFT</sequence>
<evidence type="ECO:0000256" key="4">
    <source>
        <dbReference type="ARBA" id="ARBA00023315"/>
    </source>
</evidence>
<keyword evidence="4 5" id="KW-0012">Acyltransferase</keyword>
<organism evidence="7 8">
    <name type="scientific">Paraphotobacterium marinum</name>
    <dbReference type="NCBI Taxonomy" id="1755811"/>
    <lineage>
        <taxon>Bacteria</taxon>
        <taxon>Pseudomonadati</taxon>
        <taxon>Pseudomonadota</taxon>
        <taxon>Gammaproteobacteria</taxon>
        <taxon>Vibrionales</taxon>
        <taxon>Vibrionaceae</taxon>
        <taxon>Paraphotobacterium</taxon>
    </lineage>
</organism>
<evidence type="ECO:0000313" key="8">
    <source>
        <dbReference type="Proteomes" id="UP000242175"/>
    </source>
</evidence>
<evidence type="ECO:0000256" key="1">
    <source>
        <dbReference type="ARBA" id="ARBA00022490"/>
    </source>
</evidence>
<dbReference type="CDD" id="cd03131">
    <property type="entry name" value="GATase1_HTS"/>
    <property type="match status" value="1"/>
</dbReference>
<dbReference type="EMBL" id="CP022355">
    <property type="protein sequence ID" value="ASK77974.1"/>
    <property type="molecule type" value="Genomic_DNA"/>
</dbReference>
<dbReference type="RefSeq" id="WP_089072884.1">
    <property type="nucleotide sequence ID" value="NZ_CBCSAM010000005.1"/>
</dbReference>
<evidence type="ECO:0000313" key="7">
    <source>
        <dbReference type="EMBL" id="ASK77974.1"/>
    </source>
</evidence>
<feature type="active site" description="Proton acceptor" evidence="5">
    <location>
        <position position="230"/>
    </location>
</feature>
<comment type="subcellular location">
    <subcellularLocation>
        <location evidence="5">Cytoplasm</location>
    </subcellularLocation>
</comment>
<comment type="function">
    <text evidence="5">Transfers a succinyl group from succinyl-CoA to L-homoserine, forming succinyl-L-homoserine.</text>
</comment>
<dbReference type="Proteomes" id="UP000242175">
    <property type="component" value="Chromosome large"/>
</dbReference>
<feature type="binding site" evidence="5">
    <location>
        <position position="244"/>
    </location>
    <ligand>
        <name>substrate</name>
    </ligand>
</feature>
<dbReference type="Gene3D" id="3.40.50.880">
    <property type="match status" value="1"/>
</dbReference>
<dbReference type="HAMAP" id="MF_00295">
    <property type="entry name" value="MetA_acyltransf"/>
    <property type="match status" value="1"/>
</dbReference>
<evidence type="ECO:0000256" key="5">
    <source>
        <dbReference type="HAMAP-Rule" id="MF_00295"/>
    </source>
</evidence>
<dbReference type="NCBIfam" id="TIGR01001">
    <property type="entry name" value="metA"/>
    <property type="match status" value="1"/>
</dbReference>
<feature type="site" description="Important for substrate specificity" evidence="5">
    <location>
        <position position="188"/>
    </location>
</feature>
<dbReference type="InterPro" id="IPR005697">
    <property type="entry name" value="HST_MetA"/>
</dbReference>
<keyword evidence="1 5" id="KW-0963">Cytoplasm</keyword>
<feature type="active site" description="Acyl-thioester intermediate" evidence="5 6">
    <location>
        <position position="138"/>
    </location>
</feature>
<evidence type="ECO:0000256" key="3">
    <source>
        <dbReference type="ARBA" id="ARBA00022679"/>
    </source>
</evidence>
<keyword evidence="3 5" id="KW-0808">Transferase</keyword>
<dbReference type="GO" id="GO:0008899">
    <property type="term" value="F:homoserine O-succinyltransferase activity"/>
    <property type="evidence" value="ECO:0007669"/>
    <property type="project" value="UniProtKB-EC"/>
</dbReference>
<feature type="binding site" evidence="5">
    <location>
        <position position="159"/>
    </location>
    <ligand>
        <name>substrate</name>
    </ligand>
</feature>
<keyword evidence="2 5" id="KW-0028">Amino-acid biosynthesis</keyword>
<keyword evidence="5" id="KW-0486">Methionine biosynthesis</keyword>
<comment type="caution">
    <text evidence="5">Lacks conserved residue(s) required for the propagation of feature annotation.</text>
</comment>
<dbReference type="GO" id="GO:0005737">
    <property type="term" value="C:cytoplasm"/>
    <property type="evidence" value="ECO:0007669"/>
    <property type="project" value="UniProtKB-SubCell"/>
</dbReference>
<dbReference type="UniPathway" id="UPA00051">
    <property type="reaction ID" value="UER00075"/>
</dbReference>
<evidence type="ECO:0000256" key="6">
    <source>
        <dbReference type="PIRSR" id="PIRSR000450-1"/>
    </source>
</evidence>
<comment type="catalytic activity">
    <reaction evidence="5">
        <text>L-homoserine + succinyl-CoA = O-succinyl-L-homoserine + CoA</text>
        <dbReference type="Rhea" id="RHEA:22008"/>
        <dbReference type="ChEBI" id="CHEBI:57287"/>
        <dbReference type="ChEBI" id="CHEBI:57292"/>
        <dbReference type="ChEBI" id="CHEBI:57476"/>
        <dbReference type="ChEBI" id="CHEBI:57661"/>
        <dbReference type="EC" id="2.3.1.46"/>
    </reaction>
</comment>
<dbReference type="GO" id="GO:0004414">
    <property type="term" value="F:homoserine O-acetyltransferase activity"/>
    <property type="evidence" value="ECO:0007669"/>
    <property type="project" value="UniProtKB-UniRule"/>
</dbReference>
<feature type="binding site" evidence="5">
    <location>
        <position position="188"/>
    </location>
    <ligand>
        <name>substrate</name>
    </ligand>
</feature>
<dbReference type="AlphaFoldDB" id="A0A220VC58"/>